<dbReference type="GO" id="GO:0046872">
    <property type="term" value="F:metal ion binding"/>
    <property type="evidence" value="ECO:0007669"/>
    <property type="project" value="InterPro"/>
</dbReference>
<dbReference type="GO" id="GO:0005524">
    <property type="term" value="F:ATP binding"/>
    <property type="evidence" value="ECO:0007669"/>
    <property type="project" value="UniProtKB-UniRule"/>
</dbReference>
<dbReference type="InterPro" id="IPR005479">
    <property type="entry name" value="CPAse_ATP-bd"/>
</dbReference>
<dbReference type="PANTHER" id="PTHR18866">
    <property type="entry name" value="CARBOXYLASE:PYRUVATE/ACETYL-COA/PROPIONYL-COA CARBOXYLASE"/>
    <property type="match status" value="1"/>
</dbReference>
<evidence type="ECO:0000259" key="10">
    <source>
        <dbReference type="PROSITE" id="PS50979"/>
    </source>
</evidence>
<dbReference type="Pfam" id="PF02785">
    <property type="entry name" value="Biotin_carb_C"/>
    <property type="match status" value="1"/>
</dbReference>
<evidence type="ECO:0000256" key="2">
    <source>
        <dbReference type="ARBA" id="ARBA00022598"/>
    </source>
</evidence>
<dbReference type="InterPro" id="IPR000089">
    <property type="entry name" value="Biotin_lipoyl"/>
</dbReference>
<gene>
    <name evidence="11" type="ORF">AVDCRST_MAG47-1801</name>
</gene>
<sequence length="692" mass="73713">MVPTSSTTVRRLLVANRGEIARRVFRTCRDLGIETVAVHSDADAGMPFVAEADLAVRLPGSTPAETYLRGDLVVEAARRTGADAVHPGYGFLSENAGFARQVVTAGLTWVGPAPESMEQMGSKVEAKKLMEAAGVPVLANLDPDSVTEADLPVLVKASAGGGGRGMRVAHLLDSLAAQVESARAEAASAFGDGTVFVETYVERGRHVEVQVMGDQHGKVAVLGERDCSLQRRHQKVVEEAPAPGLSASLRSEMHEAARRAAEAVGYVGAGTVEFLLDPEREQFFFLEMNTRLQVEHPVTELVTGLDLVALQIGVAEGRSLTELAPGHSSSTDPGHHGHAVEVRLYAEDPAQDWQPQSGLLTRFDVPGATAEFTNPPAYGIRLDSGVRAGNEIGTHYDAMIAKVMAWAPSREEACRRLAAALRRARIHGLRTNRDLLVELLSHPQFLAGEVSTGFIADAHLSSTEPRGPGLPRGLDNQAMTLFAAAVALVEDAAERRPVQRRVPTGWRNVVSGPHTVSFDIGGTEFQVGWLATRDGYSFVDVYGEVEGGRVTSVGPLKDGRRVVVERDGVTTPYDVFVDGNRVDVESHHGHVSLTRKPRFVDPADQVAEGSLLAPMPATVVAVRAAVGDELTSGQPVLVLEAMKMQHTIASPSDGVVVELQVQVGDQVTAGDVLAVVEPVGSQVNEDESEAPA</sequence>
<evidence type="ECO:0000256" key="3">
    <source>
        <dbReference type="ARBA" id="ARBA00022741"/>
    </source>
</evidence>
<dbReference type="InterPro" id="IPR005481">
    <property type="entry name" value="BC-like_N"/>
</dbReference>
<evidence type="ECO:0000313" key="11">
    <source>
        <dbReference type="EMBL" id="CAA9376679.1"/>
    </source>
</evidence>
<dbReference type="SMART" id="SM00878">
    <property type="entry name" value="Biotin_carb_C"/>
    <property type="match status" value="1"/>
</dbReference>
<dbReference type="Pfam" id="PF00364">
    <property type="entry name" value="Biotin_lipoyl"/>
    <property type="match status" value="1"/>
</dbReference>
<dbReference type="Pfam" id="PF00289">
    <property type="entry name" value="Biotin_carb_N"/>
    <property type="match status" value="1"/>
</dbReference>
<dbReference type="EMBL" id="CADCUK010000120">
    <property type="protein sequence ID" value="CAA9376679.1"/>
    <property type="molecule type" value="Genomic_DNA"/>
</dbReference>
<reference evidence="11" key="1">
    <citation type="submission" date="2020-02" db="EMBL/GenBank/DDBJ databases">
        <authorList>
            <person name="Meier V. D."/>
        </authorList>
    </citation>
    <scope>NUCLEOTIDE SEQUENCE</scope>
    <source>
        <strain evidence="11">AVDCRST_MAG47</strain>
    </source>
</reference>
<dbReference type="GO" id="GO:0047925">
    <property type="term" value="F:geranoyl-CoA carboxylase activity"/>
    <property type="evidence" value="ECO:0007669"/>
    <property type="project" value="UniProtKB-EC"/>
</dbReference>
<evidence type="ECO:0000256" key="6">
    <source>
        <dbReference type="ARBA" id="ARBA00048501"/>
    </source>
</evidence>
<feature type="domain" description="Lipoyl-binding" evidence="8">
    <location>
        <begin position="602"/>
        <end position="677"/>
    </location>
</feature>
<dbReference type="PROSITE" id="PS50968">
    <property type="entry name" value="BIOTINYL_LIPOYL"/>
    <property type="match status" value="1"/>
</dbReference>
<dbReference type="PROSITE" id="PS00867">
    <property type="entry name" value="CPSASE_2"/>
    <property type="match status" value="1"/>
</dbReference>
<dbReference type="SUPFAM" id="SSF51246">
    <property type="entry name" value="Rudiment single hybrid motif"/>
    <property type="match status" value="1"/>
</dbReference>
<dbReference type="EC" id="6.4.1.5" evidence="11"/>
<dbReference type="InterPro" id="IPR016185">
    <property type="entry name" value="PreATP-grasp_dom_sf"/>
</dbReference>
<dbReference type="PROSITE" id="PS50975">
    <property type="entry name" value="ATP_GRASP"/>
    <property type="match status" value="1"/>
</dbReference>
<dbReference type="InterPro" id="IPR050856">
    <property type="entry name" value="Biotin_carboxylase_complex"/>
</dbReference>
<dbReference type="InterPro" id="IPR005482">
    <property type="entry name" value="Biotin_COase_C"/>
</dbReference>
<comment type="catalytic activity">
    <reaction evidence="6">
        <text>N(6)-biotinyl-L-lysyl-[protein] + hydrogencarbonate + ATP = N(6)-carboxybiotinyl-L-lysyl-[protein] + ADP + phosphate + H(+)</text>
        <dbReference type="Rhea" id="RHEA:13501"/>
        <dbReference type="Rhea" id="RHEA-COMP:10505"/>
        <dbReference type="Rhea" id="RHEA-COMP:10506"/>
        <dbReference type="ChEBI" id="CHEBI:15378"/>
        <dbReference type="ChEBI" id="CHEBI:17544"/>
        <dbReference type="ChEBI" id="CHEBI:30616"/>
        <dbReference type="ChEBI" id="CHEBI:43474"/>
        <dbReference type="ChEBI" id="CHEBI:83144"/>
        <dbReference type="ChEBI" id="CHEBI:83145"/>
        <dbReference type="ChEBI" id="CHEBI:456216"/>
        <dbReference type="EC" id="6.3.4.14"/>
    </reaction>
    <physiologicalReaction direction="left-to-right" evidence="6">
        <dbReference type="Rhea" id="RHEA:13502"/>
    </physiologicalReaction>
</comment>
<dbReference type="InterPro" id="IPR001882">
    <property type="entry name" value="Biotin_BS"/>
</dbReference>
<dbReference type="Gene3D" id="3.30.470.20">
    <property type="entry name" value="ATP-grasp fold, B domain"/>
    <property type="match status" value="1"/>
</dbReference>
<dbReference type="SUPFAM" id="SSF52440">
    <property type="entry name" value="PreATP-grasp domain"/>
    <property type="match status" value="1"/>
</dbReference>
<keyword evidence="3 7" id="KW-0547">Nucleotide-binding</keyword>
<dbReference type="InterPro" id="IPR011764">
    <property type="entry name" value="Biotin_carboxylation_dom"/>
</dbReference>
<dbReference type="SUPFAM" id="SSF56059">
    <property type="entry name" value="Glutathione synthetase ATP-binding domain-like"/>
    <property type="match status" value="1"/>
</dbReference>
<keyword evidence="2 11" id="KW-0436">Ligase</keyword>
<accession>A0A6J4N3W8</accession>
<dbReference type="PROSITE" id="PS00188">
    <property type="entry name" value="BIOTIN"/>
    <property type="match status" value="1"/>
</dbReference>
<evidence type="ECO:0000256" key="7">
    <source>
        <dbReference type="PROSITE-ProRule" id="PRU00409"/>
    </source>
</evidence>
<dbReference type="InterPro" id="IPR011053">
    <property type="entry name" value="Single_hybrid_motif"/>
</dbReference>
<dbReference type="Pfam" id="PF02786">
    <property type="entry name" value="CPSase_L_D2"/>
    <property type="match status" value="1"/>
</dbReference>
<feature type="domain" description="ATP-grasp" evidence="9">
    <location>
        <begin position="127"/>
        <end position="316"/>
    </location>
</feature>
<dbReference type="PROSITE" id="PS50979">
    <property type="entry name" value="BC"/>
    <property type="match status" value="1"/>
</dbReference>
<dbReference type="InterPro" id="IPR048429">
    <property type="entry name" value="MCC_alpha_BT"/>
</dbReference>
<dbReference type="InterPro" id="IPR011054">
    <property type="entry name" value="Rudment_hybrid_motif"/>
</dbReference>
<keyword evidence="5" id="KW-0092">Biotin</keyword>
<dbReference type="SUPFAM" id="SSF51230">
    <property type="entry name" value="Single hybrid motif"/>
    <property type="match status" value="1"/>
</dbReference>
<dbReference type="InterPro" id="IPR011761">
    <property type="entry name" value="ATP-grasp"/>
</dbReference>
<name>A0A6J4N3W8_9ACTN</name>
<evidence type="ECO:0000256" key="4">
    <source>
        <dbReference type="ARBA" id="ARBA00022840"/>
    </source>
</evidence>
<dbReference type="Gene3D" id="2.40.50.100">
    <property type="match status" value="1"/>
</dbReference>
<proteinExistence type="predicted"/>
<evidence type="ECO:0000259" key="8">
    <source>
        <dbReference type="PROSITE" id="PS50968"/>
    </source>
</evidence>
<dbReference type="FunFam" id="3.40.50.20:FF:000010">
    <property type="entry name" value="Propionyl-CoA carboxylase subunit alpha"/>
    <property type="match status" value="1"/>
</dbReference>
<dbReference type="GO" id="GO:0004075">
    <property type="term" value="F:biotin carboxylase activity"/>
    <property type="evidence" value="ECO:0007669"/>
    <property type="project" value="UniProtKB-EC"/>
</dbReference>
<protein>
    <submittedName>
        <fullName evidence="11">Geranyl-CoA carboxylase biotin-containing subunit</fullName>
        <ecNumber evidence="11">6.4.1.5</ecNumber>
    </submittedName>
</protein>
<dbReference type="PANTHER" id="PTHR18866:SF126">
    <property type="entry name" value="BIOTIN CARBOXYLASE"/>
    <property type="match status" value="1"/>
</dbReference>
<evidence type="ECO:0000259" key="9">
    <source>
        <dbReference type="PROSITE" id="PS50975"/>
    </source>
</evidence>
<organism evidence="11">
    <name type="scientific">uncultured Nocardioidaceae bacterium</name>
    <dbReference type="NCBI Taxonomy" id="253824"/>
    <lineage>
        <taxon>Bacteria</taxon>
        <taxon>Bacillati</taxon>
        <taxon>Actinomycetota</taxon>
        <taxon>Actinomycetes</taxon>
        <taxon>Propionibacteriales</taxon>
        <taxon>Nocardioidaceae</taxon>
        <taxon>environmental samples</taxon>
    </lineage>
</organism>
<comment type="cofactor">
    <cofactor evidence="1">
        <name>biotin</name>
        <dbReference type="ChEBI" id="CHEBI:57586"/>
    </cofactor>
</comment>
<dbReference type="CDD" id="cd06850">
    <property type="entry name" value="biotinyl_domain"/>
    <property type="match status" value="1"/>
</dbReference>
<keyword evidence="4 7" id="KW-0067">ATP-binding</keyword>
<dbReference type="AlphaFoldDB" id="A0A6J4N3W8"/>
<dbReference type="Pfam" id="PF21139">
    <property type="entry name" value="BT_MCC_alpha"/>
    <property type="match status" value="1"/>
</dbReference>
<feature type="domain" description="Biotin carboxylation" evidence="10">
    <location>
        <begin position="8"/>
        <end position="460"/>
    </location>
</feature>
<evidence type="ECO:0000256" key="5">
    <source>
        <dbReference type="ARBA" id="ARBA00023267"/>
    </source>
</evidence>
<dbReference type="FunFam" id="2.40.50.100:FF:000003">
    <property type="entry name" value="Acetyl-CoA carboxylase biotin carboxyl carrier protein"/>
    <property type="match status" value="1"/>
</dbReference>
<evidence type="ECO:0000256" key="1">
    <source>
        <dbReference type="ARBA" id="ARBA00001953"/>
    </source>
</evidence>